<protein>
    <recommendedName>
        <fullName evidence="2">OTU domain-containing protein</fullName>
    </recommendedName>
</protein>
<dbReference type="CDD" id="cd22749">
    <property type="entry name" value="Otubain_C65"/>
    <property type="match status" value="1"/>
</dbReference>
<name>A0A8S1UZM0_PAROT</name>
<keyword evidence="4" id="KW-1185">Reference proteome</keyword>
<dbReference type="GO" id="GO:0043130">
    <property type="term" value="F:ubiquitin binding"/>
    <property type="evidence" value="ECO:0007669"/>
    <property type="project" value="TreeGrafter"/>
</dbReference>
<dbReference type="GO" id="GO:0004843">
    <property type="term" value="F:cysteine-type deubiquitinase activity"/>
    <property type="evidence" value="ECO:0007669"/>
    <property type="project" value="TreeGrafter"/>
</dbReference>
<dbReference type="OrthoDB" id="18915at2759"/>
<evidence type="ECO:0000256" key="1">
    <source>
        <dbReference type="SAM" id="MobiDB-lite"/>
    </source>
</evidence>
<dbReference type="PANTHER" id="PTHR12931:SF15">
    <property type="entry name" value="UBIQUITIN THIOESTERASE OTUBAIN-LIKE"/>
    <property type="match status" value="1"/>
</dbReference>
<dbReference type="GO" id="GO:0005634">
    <property type="term" value="C:nucleus"/>
    <property type="evidence" value="ECO:0007669"/>
    <property type="project" value="TreeGrafter"/>
</dbReference>
<dbReference type="Proteomes" id="UP000683925">
    <property type="component" value="Unassembled WGS sequence"/>
</dbReference>
<sequence length="477" mass="57507">MNNHLEEKKKKEEEEKQRQKEEQGRRQVIHSRLNQFFEKLVSFEIRYNIIQQRLTQVEECQSIFNQSLPLIESTLDSKLGDQKFESLQQNLIQKKQQSNSLIIEFEQHFNNQLKQIQDSIIKQFKQKEEQDNIWKDKIEIDFQNLLKSIKEKELNQVEQYKQLNESILQIKQKDEQDNIWKDKIEMDIQNLLKSKKDSITNQSNIIQPQPDFIENNGEIINNIIKDIYSQTTRQRYVPGQYQPFIHQMQNQSDLAKYYNLKLEQKKTINQYIQGFRKVRGDGNCFYSSFGFGYLQLLIVHYDQNQYDEFLNSVIKKMRFRIQYQSTKIDDEKIETQLREEFIKRLNLIRNLENKVMRQDELFNQFSAYEQNEDQQADGYFYALSTIFFRNLSLHFIEQSEHKDIFTEKDSLLLWEAECNSNEIVISILAQQLKINIIVFFFDKDKFTMMEYNKEAKRKIILLLQPGHYNLGVPKLEE</sequence>
<dbReference type="PROSITE" id="PS50802">
    <property type="entry name" value="OTU"/>
    <property type="match status" value="1"/>
</dbReference>
<dbReference type="GO" id="GO:0071108">
    <property type="term" value="P:protein K48-linked deubiquitination"/>
    <property type="evidence" value="ECO:0007669"/>
    <property type="project" value="TreeGrafter"/>
</dbReference>
<organism evidence="3 4">
    <name type="scientific">Paramecium octaurelia</name>
    <dbReference type="NCBI Taxonomy" id="43137"/>
    <lineage>
        <taxon>Eukaryota</taxon>
        <taxon>Sar</taxon>
        <taxon>Alveolata</taxon>
        <taxon>Ciliophora</taxon>
        <taxon>Intramacronucleata</taxon>
        <taxon>Oligohymenophorea</taxon>
        <taxon>Peniculida</taxon>
        <taxon>Parameciidae</taxon>
        <taxon>Paramecium</taxon>
    </lineage>
</organism>
<evidence type="ECO:0000259" key="2">
    <source>
        <dbReference type="PROSITE" id="PS50802"/>
    </source>
</evidence>
<accession>A0A8S1UZM0</accession>
<evidence type="ECO:0000313" key="3">
    <source>
        <dbReference type="EMBL" id="CAD8168969.1"/>
    </source>
</evidence>
<dbReference type="PANTHER" id="PTHR12931">
    <property type="entry name" value="UBIQUITIN THIOLESTERASE PROTEIN OTUB"/>
    <property type="match status" value="1"/>
</dbReference>
<reference evidence="3" key="1">
    <citation type="submission" date="2021-01" db="EMBL/GenBank/DDBJ databases">
        <authorList>
            <consortium name="Genoscope - CEA"/>
            <person name="William W."/>
        </authorList>
    </citation>
    <scope>NUCLEOTIDE SEQUENCE</scope>
</reference>
<comment type="caution">
    <text evidence="3">The sequence shown here is derived from an EMBL/GenBank/DDBJ whole genome shotgun (WGS) entry which is preliminary data.</text>
</comment>
<dbReference type="FunFam" id="1.20.1300.20:FF:000006">
    <property type="entry name" value="Uncharacterized protein"/>
    <property type="match status" value="1"/>
</dbReference>
<evidence type="ECO:0000313" key="4">
    <source>
        <dbReference type="Proteomes" id="UP000683925"/>
    </source>
</evidence>
<dbReference type="EMBL" id="CAJJDP010000052">
    <property type="protein sequence ID" value="CAD8168969.1"/>
    <property type="molecule type" value="Genomic_DNA"/>
</dbReference>
<dbReference type="OMA" id="MMEYNKE"/>
<dbReference type="AlphaFoldDB" id="A0A8S1UZM0"/>
<feature type="region of interest" description="Disordered" evidence="1">
    <location>
        <begin position="1"/>
        <end position="26"/>
    </location>
</feature>
<proteinExistence type="predicted"/>
<gene>
    <name evidence="3" type="ORF">POCTA_138.1.T0520269</name>
</gene>
<feature type="compositionally biased region" description="Basic and acidic residues" evidence="1">
    <location>
        <begin position="1"/>
        <end position="25"/>
    </location>
</feature>
<feature type="domain" description="OTU" evidence="2">
    <location>
        <begin position="273"/>
        <end position="474"/>
    </location>
</feature>
<dbReference type="Pfam" id="PF10275">
    <property type="entry name" value="Peptidase_C65"/>
    <property type="match status" value="1"/>
</dbReference>
<dbReference type="InterPro" id="IPR019400">
    <property type="entry name" value="Peptidase_C65_otubain"/>
</dbReference>
<dbReference type="InterPro" id="IPR003323">
    <property type="entry name" value="OTU_dom"/>
</dbReference>